<protein>
    <recommendedName>
        <fullName evidence="1">Uracil-DNA glycosylase-like domain-containing protein</fullName>
    </recommendedName>
</protein>
<feature type="domain" description="Uracil-DNA glycosylase-like" evidence="1">
    <location>
        <begin position="47"/>
        <end position="220"/>
    </location>
</feature>
<dbReference type="InterPro" id="IPR005122">
    <property type="entry name" value="Uracil-DNA_glycosylase-like"/>
</dbReference>
<keyword evidence="3" id="KW-1185">Reference proteome</keyword>
<reference evidence="2 3" key="1">
    <citation type="submission" date="2018-07" db="EMBL/GenBank/DDBJ databases">
        <title>Genome analysis of Larkinella rosea.</title>
        <authorList>
            <person name="Zhou Z."/>
            <person name="Wang G."/>
        </authorList>
    </citation>
    <scope>NUCLEOTIDE SEQUENCE [LARGE SCALE GENOMIC DNA]</scope>
    <source>
        <strain evidence="3">zzj9</strain>
    </source>
</reference>
<dbReference type="AlphaFoldDB" id="A0A368JVA2"/>
<organism evidence="2 3">
    <name type="scientific">Larkinella punicea</name>
    <dbReference type="NCBI Taxonomy" id="2315727"/>
    <lineage>
        <taxon>Bacteria</taxon>
        <taxon>Pseudomonadati</taxon>
        <taxon>Bacteroidota</taxon>
        <taxon>Cytophagia</taxon>
        <taxon>Cytophagales</taxon>
        <taxon>Spirosomataceae</taxon>
        <taxon>Larkinella</taxon>
    </lineage>
</organism>
<dbReference type="Proteomes" id="UP000253383">
    <property type="component" value="Unassembled WGS sequence"/>
</dbReference>
<proteinExistence type="predicted"/>
<dbReference type="RefSeq" id="WP_114403923.1">
    <property type="nucleotide sequence ID" value="NZ_QOWE01000001.1"/>
</dbReference>
<accession>A0A368JVA2</accession>
<evidence type="ECO:0000313" key="2">
    <source>
        <dbReference type="EMBL" id="RCR71392.1"/>
    </source>
</evidence>
<dbReference type="OrthoDB" id="307997at2"/>
<comment type="caution">
    <text evidence="2">The sequence shown here is derived from an EMBL/GenBank/DDBJ whole genome shotgun (WGS) entry which is preliminary data.</text>
</comment>
<evidence type="ECO:0000259" key="1">
    <source>
        <dbReference type="Pfam" id="PF03167"/>
    </source>
</evidence>
<dbReference type="Pfam" id="PF03167">
    <property type="entry name" value="UDG"/>
    <property type="match status" value="1"/>
</dbReference>
<dbReference type="EMBL" id="QOWE01000001">
    <property type="protein sequence ID" value="RCR71392.1"/>
    <property type="molecule type" value="Genomic_DNA"/>
</dbReference>
<gene>
    <name evidence="2" type="ORF">DUE52_00180</name>
</gene>
<sequence>MNISNLNQQLQGVYQTYLDTIYSQTWPENVSSPLLMDVFQEYGEMEKKVMFVGQETHGWGNMSGKFSVEKLQTEYHEFDLGKRANYPNGKRYLKSPFWNFSRAFFYNLNKQNVAVSRKTNGFLWTNISKIDHKSTTPSFELQQQNESGFELLKHEIDITKPDVVIFLTGTKYDSWLEKLFTIKNEVIIENGFLSMLHDQSKLLPLLTFKTKHPRTLSSQKMYHAVLQKMTEMATEHN</sequence>
<evidence type="ECO:0000313" key="3">
    <source>
        <dbReference type="Proteomes" id="UP000253383"/>
    </source>
</evidence>
<name>A0A368JVA2_9BACT</name>